<evidence type="ECO:0000256" key="1">
    <source>
        <dbReference type="ARBA" id="ARBA00004651"/>
    </source>
</evidence>
<sequence length="310" mass="34409">MEHLKTAVKFVVTVAIFYFLLTFIDVGQLIAILAKSHGGYILIAFAAQMASTFLAAYRWRLIMKELGFKERVSFYVQSYFKGTFFNQVLPGSIGGDATRMIDLVQKGYEKKDAFYGIFVDRVVGLVGLLVLNLGANLLFYGTFPQWLFNLINLITLGGIAGFVLMLNLDKFTFLANLKGLDLFHRLGLRMARLYHSRLLLLKHIGISVVVHLFTVIAIYFLALSVDVWTGLGIFLVAVPPVFLLTIVPISLAGWGVREGAMVGILMLVGLAKAKILAISILYGILLILTALPGAWFWNRAKHTTSLKENA</sequence>
<feature type="transmembrane region" description="Helical" evidence="6">
    <location>
        <begin position="40"/>
        <end position="59"/>
    </location>
</feature>
<dbReference type="EMBL" id="CP147920">
    <property type="protein sequence ID" value="XAU16148.1"/>
    <property type="molecule type" value="Genomic_DNA"/>
</dbReference>
<keyword evidence="5 6" id="KW-0472">Membrane</keyword>
<keyword evidence="2" id="KW-1003">Cell membrane</keyword>
<evidence type="ECO:0000256" key="6">
    <source>
        <dbReference type="SAM" id="Phobius"/>
    </source>
</evidence>
<evidence type="ECO:0000256" key="3">
    <source>
        <dbReference type="ARBA" id="ARBA00022692"/>
    </source>
</evidence>
<organism evidence="7 8">
    <name type="scientific">Sulfurimonas diazotrophicus</name>
    <dbReference type="NCBI Taxonomy" id="3131939"/>
    <lineage>
        <taxon>Bacteria</taxon>
        <taxon>Pseudomonadati</taxon>
        <taxon>Campylobacterota</taxon>
        <taxon>Epsilonproteobacteria</taxon>
        <taxon>Campylobacterales</taxon>
        <taxon>Sulfurimonadaceae</taxon>
        <taxon>Sulfurimonas</taxon>
    </lineage>
</organism>
<evidence type="ECO:0000256" key="4">
    <source>
        <dbReference type="ARBA" id="ARBA00022989"/>
    </source>
</evidence>
<dbReference type="Pfam" id="PF03706">
    <property type="entry name" value="LPG_synthase_TM"/>
    <property type="match status" value="1"/>
</dbReference>
<keyword evidence="8" id="KW-1185">Reference proteome</keyword>
<gene>
    <name evidence="7" type="ORF">WCY31_05420</name>
</gene>
<dbReference type="Proteomes" id="UP001447842">
    <property type="component" value="Chromosome"/>
</dbReference>
<name>A0ABZ3HE54_9BACT</name>
<feature type="transmembrane region" description="Helical" evidence="6">
    <location>
        <begin position="199"/>
        <end position="222"/>
    </location>
</feature>
<feature type="transmembrane region" description="Helical" evidence="6">
    <location>
        <begin position="275"/>
        <end position="297"/>
    </location>
</feature>
<evidence type="ECO:0000313" key="8">
    <source>
        <dbReference type="Proteomes" id="UP001447842"/>
    </source>
</evidence>
<keyword evidence="4 6" id="KW-1133">Transmembrane helix</keyword>
<protein>
    <submittedName>
        <fullName evidence="7">Lysylphosphatidylglycerol synthase transmembrane domain-containing protein</fullName>
    </submittedName>
</protein>
<dbReference type="PANTHER" id="PTHR40277">
    <property type="entry name" value="BLL5419 PROTEIN"/>
    <property type="match status" value="1"/>
</dbReference>
<dbReference type="RefSeq" id="WP_345971302.1">
    <property type="nucleotide sequence ID" value="NZ_CP147920.1"/>
</dbReference>
<feature type="transmembrane region" description="Helical" evidence="6">
    <location>
        <begin position="118"/>
        <end position="140"/>
    </location>
</feature>
<feature type="transmembrane region" description="Helical" evidence="6">
    <location>
        <begin position="7"/>
        <end position="34"/>
    </location>
</feature>
<proteinExistence type="predicted"/>
<feature type="transmembrane region" description="Helical" evidence="6">
    <location>
        <begin position="146"/>
        <end position="168"/>
    </location>
</feature>
<accession>A0ABZ3HE54</accession>
<evidence type="ECO:0000313" key="7">
    <source>
        <dbReference type="EMBL" id="XAU16148.1"/>
    </source>
</evidence>
<keyword evidence="3 6" id="KW-0812">Transmembrane</keyword>
<evidence type="ECO:0000256" key="5">
    <source>
        <dbReference type="ARBA" id="ARBA00023136"/>
    </source>
</evidence>
<dbReference type="NCBIfam" id="TIGR00374">
    <property type="entry name" value="flippase-like domain"/>
    <property type="match status" value="1"/>
</dbReference>
<dbReference type="InterPro" id="IPR022791">
    <property type="entry name" value="L-PG_synthase/AglD"/>
</dbReference>
<evidence type="ECO:0000256" key="2">
    <source>
        <dbReference type="ARBA" id="ARBA00022475"/>
    </source>
</evidence>
<feature type="transmembrane region" description="Helical" evidence="6">
    <location>
        <begin position="228"/>
        <end position="254"/>
    </location>
</feature>
<dbReference type="PANTHER" id="PTHR40277:SF1">
    <property type="entry name" value="BLL5419 PROTEIN"/>
    <property type="match status" value="1"/>
</dbReference>
<reference evidence="7 8" key="1">
    <citation type="submission" date="2024-03" db="EMBL/GenBank/DDBJ databases">
        <title>Sulfurimonas sp. HSL3-1.</title>
        <authorList>
            <person name="Wang S."/>
        </authorList>
    </citation>
    <scope>NUCLEOTIDE SEQUENCE [LARGE SCALE GENOMIC DNA]</scope>
    <source>
        <strain evidence="7 8">HSL3-1</strain>
    </source>
</reference>
<comment type="subcellular location">
    <subcellularLocation>
        <location evidence="1">Cell membrane</location>
        <topology evidence="1">Multi-pass membrane protein</topology>
    </subcellularLocation>
</comment>